<dbReference type="InterPro" id="IPR027379">
    <property type="entry name" value="CLS_N"/>
</dbReference>
<feature type="transmembrane region" description="Helical" evidence="7">
    <location>
        <begin position="32"/>
        <end position="53"/>
    </location>
</feature>
<organism evidence="9 10">
    <name type="scientific">Tsukamurella strandjordii</name>
    <dbReference type="NCBI Taxonomy" id="147577"/>
    <lineage>
        <taxon>Bacteria</taxon>
        <taxon>Bacillati</taxon>
        <taxon>Actinomycetota</taxon>
        <taxon>Actinomycetes</taxon>
        <taxon>Mycobacteriales</taxon>
        <taxon>Tsukamurellaceae</taxon>
        <taxon>Tsukamurella</taxon>
    </lineage>
</organism>
<comment type="subcellular location">
    <subcellularLocation>
        <location evidence="1">Cell membrane</location>
        <topology evidence="1">Multi-pass membrane protein</topology>
    </subcellularLocation>
</comment>
<evidence type="ECO:0000313" key="9">
    <source>
        <dbReference type="EMBL" id="MDP0397001.1"/>
    </source>
</evidence>
<feature type="region of interest" description="Disordered" evidence="6">
    <location>
        <begin position="101"/>
        <end position="121"/>
    </location>
</feature>
<evidence type="ECO:0000256" key="2">
    <source>
        <dbReference type="ARBA" id="ARBA00022475"/>
    </source>
</evidence>
<dbReference type="GO" id="GO:0005886">
    <property type="term" value="C:plasma membrane"/>
    <property type="evidence" value="ECO:0007669"/>
    <property type="project" value="UniProtKB-SubCell"/>
</dbReference>
<feature type="domain" description="Cardiolipin synthase N-terminal" evidence="8">
    <location>
        <begin position="10"/>
        <end position="55"/>
    </location>
</feature>
<dbReference type="AlphaFoldDB" id="A0AA90NEI3"/>
<dbReference type="RefSeq" id="WP_220658489.1">
    <property type="nucleotide sequence ID" value="NZ_BAAAII010000011.1"/>
</dbReference>
<evidence type="ECO:0000256" key="4">
    <source>
        <dbReference type="ARBA" id="ARBA00022989"/>
    </source>
</evidence>
<keyword evidence="2" id="KW-1003">Cell membrane</keyword>
<evidence type="ECO:0000313" key="10">
    <source>
        <dbReference type="Proteomes" id="UP001178281"/>
    </source>
</evidence>
<comment type="caution">
    <text evidence="9">The sequence shown here is derived from an EMBL/GenBank/DDBJ whole genome shotgun (WGS) entry which is preliminary data.</text>
</comment>
<evidence type="ECO:0000256" key="6">
    <source>
        <dbReference type="SAM" id="MobiDB-lite"/>
    </source>
</evidence>
<evidence type="ECO:0000256" key="1">
    <source>
        <dbReference type="ARBA" id="ARBA00004651"/>
    </source>
</evidence>
<dbReference type="EMBL" id="JAUTIX010000001">
    <property type="protein sequence ID" value="MDP0397001.1"/>
    <property type="molecule type" value="Genomic_DNA"/>
</dbReference>
<evidence type="ECO:0000259" key="8">
    <source>
        <dbReference type="Pfam" id="PF13396"/>
    </source>
</evidence>
<keyword evidence="4 7" id="KW-1133">Transmembrane helix</keyword>
<proteinExistence type="predicted"/>
<gene>
    <name evidence="9" type="ORF">Q7X28_03590</name>
</gene>
<dbReference type="Proteomes" id="UP001178281">
    <property type="component" value="Unassembled WGS sequence"/>
</dbReference>
<name>A0AA90NEI3_9ACTN</name>
<evidence type="ECO:0000256" key="7">
    <source>
        <dbReference type="SAM" id="Phobius"/>
    </source>
</evidence>
<reference evidence="9" key="1">
    <citation type="submission" date="2023-08" db="EMBL/GenBank/DDBJ databases">
        <title>The draft genome of Tsukamurella strandjordii strain 050030.</title>
        <authorList>
            <person name="Zhao F."/>
            <person name="Feng Y."/>
            <person name="Zong Z."/>
        </authorList>
    </citation>
    <scope>NUCLEOTIDE SEQUENCE</scope>
    <source>
        <strain evidence="9">050030</strain>
    </source>
</reference>
<keyword evidence="3 7" id="KW-0812">Transmembrane</keyword>
<sequence length="121" mass="13753">MVYLGPIVLLLWVAALIDVIVADEYRVRHLPKFGWLIVVILIPLAGSLIWFLLGRPVGAVTGAPTRATGFPEYERRGRHIAQYPDDDDDFLRQCRERAEEQRRKAKGLDARNLGDEPESKD</sequence>
<dbReference type="Pfam" id="PF13396">
    <property type="entry name" value="PLDc_N"/>
    <property type="match status" value="1"/>
</dbReference>
<evidence type="ECO:0000256" key="3">
    <source>
        <dbReference type="ARBA" id="ARBA00022692"/>
    </source>
</evidence>
<accession>A0AA90NEI3</accession>
<evidence type="ECO:0000256" key="5">
    <source>
        <dbReference type="ARBA" id="ARBA00023136"/>
    </source>
</evidence>
<protein>
    <submittedName>
        <fullName evidence="9">PLD nuclease N-terminal domain-containing protein</fullName>
    </submittedName>
</protein>
<keyword evidence="10" id="KW-1185">Reference proteome</keyword>
<keyword evidence="5 7" id="KW-0472">Membrane</keyword>